<evidence type="ECO:0000256" key="1">
    <source>
        <dbReference type="SAM" id="Phobius"/>
    </source>
</evidence>
<evidence type="ECO:0000313" key="3">
    <source>
        <dbReference type="Proteomes" id="UP000051295"/>
    </source>
</evidence>
<dbReference type="Proteomes" id="UP000051295">
    <property type="component" value="Unassembled WGS sequence"/>
</dbReference>
<name>A0A0T5NVH4_9RHOB</name>
<accession>A0A0T5NVH4</accession>
<dbReference type="RefSeq" id="WP_057792516.1">
    <property type="nucleotide sequence ID" value="NZ_LAXJ01000008.1"/>
</dbReference>
<sequence>MNIFLRRFSIATGLSILILFVLSFTQLNVLPLLFTLLVVEPQVGWLFFAILGVPFGGFLALLLFTPNSKFLVYLTDFCGFWVGGLFGSLIGLYIADPQFEEIEGVALQREEAAELNPEGSQ</sequence>
<keyword evidence="1" id="KW-0472">Membrane</keyword>
<keyword evidence="1" id="KW-0812">Transmembrane</keyword>
<dbReference type="EMBL" id="LAXJ01000008">
    <property type="protein sequence ID" value="KRS12726.1"/>
    <property type="molecule type" value="Genomic_DNA"/>
</dbReference>
<proteinExistence type="predicted"/>
<feature type="transmembrane region" description="Helical" evidence="1">
    <location>
        <begin position="12"/>
        <end position="39"/>
    </location>
</feature>
<comment type="caution">
    <text evidence="2">The sequence shown here is derived from an EMBL/GenBank/DDBJ whole genome shotgun (WGS) entry which is preliminary data.</text>
</comment>
<protein>
    <submittedName>
        <fullName evidence="2">Uncharacterized protein</fullName>
    </submittedName>
</protein>
<organism evidence="2 3">
    <name type="scientific">Roseovarius atlanticus</name>
    <dbReference type="NCBI Taxonomy" id="1641875"/>
    <lineage>
        <taxon>Bacteria</taxon>
        <taxon>Pseudomonadati</taxon>
        <taxon>Pseudomonadota</taxon>
        <taxon>Alphaproteobacteria</taxon>
        <taxon>Rhodobacterales</taxon>
        <taxon>Roseobacteraceae</taxon>
        <taxon>Roseovarius</taxon>
    </lineage>
</organism>
<keyword evidence="1" id="KW-1133">Transmembrane helix</keyword>
<dbReference type="PATRIC" id="fig|1641875.4.peg.4220"/>
<evidence type="ECO:0000313" key="2">
    <source>
        <dbReference type="EMBL" id="KRS12726.1"/>
    </source>
</evidence>
<feature type="transmembrane region" description="Helical" evidence="1">
    <location>
        <begin position="45"/>
        <end position="64"/>
    </location>
</feature>
<dbReference type="AlphaFoldDB" id="A0A0T5NVH4"/>
<feature type="transmembrane region" description="Helical" evidence="1">
    <location>
        <begin position="71"/>
        <end position="95"/>
    </location>
</feature>
<gene>
    <name evidence="2" type="ORF">XM53_09055</name>
</gene>
<keyword evidence="3" id="KW-1185">Reference proteome</keyword>
<dbReference type="STRING" id="1641875.XM53_09055"/>
<reference evidence="2 3" key="1">
    <citation type="submission" date="2015-04" db="EMBL/GenBank/DDBJ databases">
        <title>The draft genome sequence of Roseovarius sp.R12b.</title>
        <authorList>
            <person name="Li G."/>
            <person name="Lai Q."/>
            <person name="Shao Z."/>
            <person name="Yan P."/>
        </authorList>
    </citation>
    <scope>NUCLEOTIDE SEQUENCE [LARGE SCALE GENOMIC DNA]</scope>
    <source>
        <strain evidence="2 3">R12B</strain>
    </source>
</reference>